<organism evidence="2">
    <name type="scientific">Aphanomyces invadans</name>
    <dbReference type="NCBI Taxonomy" id="157072"/>
    <lineage>
        <taxon>Eukaryota</taxon>
        <taxon>Sar</taxon>
        <taxon>Stramenopiles</taxon>
        <taxon>Oomycota</taxon>
        <taxon>Saprolegniomycetes</taxon>
        <taxon>Saprolegniales</taxon>
        <taxon>Verrucalvaceae</taxon>
        <taxon>Aphanomyces</taxon>
    </lineage>
</organism>
<dbReference type="InterPro" id="IPR008775">
    <property type="entry name" value="Phytyl_CoA_dOase-like"/>
</dbReference>
<dbReference type="RefSeq" id="XP_008865934.1">
    <property type="nucleotide sequence ID" value="XM_008867712.1"/>
</dbReference>
<sequence length="274" mass="30483">MKRRHGSDSDRHDTTVTASDQTFFDTHGYLLLPQSLSAAQLSELREECDQLYAHTSADDLVDMGCVLDIFASGNRTQRSRVDLEAYVALRNALVHRPLSSDLQALLFDELPANMQALLPHGTGPFVYFFNEHYVVKPPQSNVEFRWHQDDTEQLGMCVHRESIPWYLSAWIALDDVTSTNGALQFRALQGPDHCSSEPVLASAGSILAFRSDVWHFSAANTSDAIRRAFYVQYSPVPITSRPSSKAPLCCAIPLLPQISDTKSAKRPSNATKTT</sequence>
<evidence type="ECO:0000256" key="1">
    <source>
        <dbReference type="ARBA" id="ARBA00001962"/>
    </source>
</evidence>
<dbReference type="Gene3D" id="2.60.120.620">
    <property type="entry name" value="q2cbj1_9rhob like domain"/>
    <property type="match status" value="1"/>
</dbReference>
<dbReference type="GeneID" id="20080790"/>
<dbReference type="Pfam" id="PF05721">
    <property type="entry name" value="PhyH"/>
    <property type="match status" value="1"/>
</dbReference>
<dbReference type="PANTHER" id="PTHR20883">
    <property type="entry name" value="PHYTANOYL-COA DIOXYGENASE DOMAIN CONTAINING 1"/>
    <property type="match status" value="1"/>
</dbReference>
<proteinExistence type="predicted"/>
<comment type="cofactor">
    <cofactor evidence="1">
        <name>Fe cation</name>
        <dbReference type="ChEBI" id="CHEBI:24875"/>
    </cofactor>
</comment>
<protein>
    <submittedName>
        <fullName evidence="2">Uncharacterized protein</fullName>
    </submittedName>
</protein>
<dbReference type="VEuPathDB" id="FungiDB:H310_03740"/>
<dbReference type="EMBL" id="KI913956">
    <property type="protein sequence ID" value="ETW06157.1"/>
    <property type="molecule type" value="Genomic_DNA"/>
</dbReference>
<accession>A0A024UJV8</accession>
<gene>
    <name evidence="2" type="ORF">H310_03740</name>
</gene>
<dbReference type="eggNOG" id="ENOG502S0IH">
    <property type="taxonomic scope" value="Eukaryota"/>
</dbReference>
<dbReference type="OrthoDB" id="445007at2759"/>
<name>A0A024UJV8_9STRA</name>
<dbReference type="SUPFAM" id="SSF51197">
    <property type="entry name" value="Clavaminate synthase-like"/>
    <property type="match status" value="1"/>
</dbReference>
<reference evidence="2" key="1">
    <citation type="submission" date="2013-12" db="EMBL/GenBank/DDBJ databases">
        <title>The Genome Sequence of Aphanomyces invadans NJM9701.</title>
        <authorList>
            <consortium name="The Broad Institute Genomics Platform"/>
            <person name="Russ C."/>
            <person name="Tyler B."/>
            <person name="van West P."/>
            <person name="Dieguez-Uribeondo J."/>
            <person name="Young S.K."/>
            <person name="Zeng Q."/>
            <person name="Gargeya S."/>
            <person name="Fitzgerald M."/>
            <person name="Abouelleil A."/>
            <person name="Alvarado L."/>
            <person name="Chapman S.B."/>
            <person name="Gainer-Dewar J."/>
            <person name="Goldberg J."/>
            <person name="Griggs A."/>
            <person name="Gujja S."/>
            <person name="Hansen M."/>
            <person name="Howarth C."/>
            <person name="Imamovic A."/>
            <person name="Ireland A."/>
            <person name="Larimer J."/>
            <person name="McCowan C."/>
            <person name="Murphy C."/>
            <person name="Pearson M."/>
            <person name="Poon T.W."/>
            <person name="Priest M."/>
            <person name="Roberts A."/>
            <person name="Saif S."/>
            <person name="Shea T."/>
            <person name="Sykes S."/>
            <person name="Wortman J."/>
            <person name="Nusbaum C."/>
            <person name="Birren B."/>
        </authorList>
    </citation>
    <scope>NUCLEOTIDE SEQUENCE [LARGE SCALE GENOMIC DNA]</scope>
    <source>
        <strain evidence="2">NJM9701</strain>
    </source>
</reference>
<dbReference type="AlphaFoldDB" id="A0A024UJV8"/>
<evidence type="ECO:0000313" key="2">
    <source>
        <dbReference type="EMBL" id="ETW06157.1"/>
    </source>
</evidence>
<dbReference type="PANTHER" id="PTHR20883:SF46">
    <property type="entry name" value="PHYTANOYL-COA HYDROXYLASE"/>
    <property type="match status" value="1"/>
</dbReference>